<organism evidence="1 2">
    <name type="scientific">Coptis chinensis</name>
    <dbReference type="NCBI Taxonomy" id="261450"/>
    <lineage>
        <taxon>Eukaryota</taxon>
        <taxon>Viridiplantae</taxon>
        <taxon>Streptophyta</taxon>
        <taxon>Embryophyta</taxon>
        <taxon>Tracheophyta</taxon>
        <taxon>Spermatophyta</taxon>
        <taxon>Magnoliopsida</taxon>
        <taxon>Ranunculales</taxon>
        <taxon>Ranunculaceae</taxon>
        <taxon>Coptidoideae</taxon>
        <taxon>Coptis</taxon>
    </lineage>
</organism>
<accession>A0A835IGH9</accession>
<evidence type="ECO:0000313" key="2">
    <source>
        <dbReference type="Proteomes" id="UP000631114"/>
    </source>
</evidence>
<comment type="caution">
    <text evidence="1">The sequence shown here is derived from an EMBL/GenBank/DDBJ whole genome shotgun (WGS) entry which is preliminary data.</text>
</comment>
<reference evidence="1 2" key="1">
    <citation type="submission" date="2020-10" db="EMBL/GenBank/DDBJ databases">
        <title>The Coptis chinensis genome and diversification of protoberbering-type alkaloids.</title>
        <authorList>
            <person name="Wang B."/>
            <person name="Shu S."/>
            <person name="Song C."/>
            <person name="Liu Y."/>
        </authorList>
    </citation>
    <scope>NUCLEOTIDE SEQUENCE [LARGE SCALE GENOMIC DNA]</scope>
    <source>
        <strain evidence="1">HL-2020</strain>
        <tissue evidence="1">Leaf</tissue>
    </source>
</reference>
<dbReference type="Proteomes" id="UP000631114">
    <property type="component" value="Unassembled WGS sequence"/>
</dbReference>
<dbReference type="PANTHER" id="PTHR36328:SF7">
    <property type="entry name" value="TRANSMEMBRANE PROTEIN"/>
    <property type="match status" value="1"/>
</dbReference>
<sequence length="103" mass="11362">MLLGLIKECRASSDELPWLFVLPQRKRSFMRMETKSKTITMATLLILCLVLCPIFSCDAARSPRPDKLVYCPQCVCSEAPYPAGSCCRCAGSSPSVEIQTNSP</sequence>
<proteinExistence type="predicted"/>
<dbReference type="OrthoDB" id="1676487at2759"/>
<name>A0A835IGH9_9MAGN</name>
<evidence type="ECO:0000313" key="1">
    <source>
        <dbReference type="EMBL" id="KAF9616002.1"/>
    </source>
</evidence>
<keyword evidence="2" id="KW-1185">Reference proteome</keyword>
<gene>
    <name evidence="1" type="ORF">IFM89_027941</name>
</gene>
<dbReference type="EMBL" id="JADFTS010000003">
    <property type="protein sequence ID" value="KAF9616002.1"/>
    <property type="molecule type" value="Genomic_DNA"/>
</dbReference>
<dbReference type="PANTHER" id="PTHR36328">
    <property type="entry name" value="TRANSMEMBRANE PROTEIN"/>
    <property type="match status" value="1"/>
</dbReference>
<protein>
    <submittedName>
        <fullName evidence="1">Uncharacterized protein</fullName>
    </submittedName>
</protein>
<dbReference type="AlphaFoldDB" id="A0A835IGH9"/>